<sequence length="262" mass="27590">MAKFIIALVVCGLLAASSALPRVQRKVHPDRIVGGQDAQQGELPYQVSLRSSGSHICGGSIAVVGTTQLIITAAHCVDSGSARQFTVVGGDVKRSDNTGNEQTRQVTQIKAHADYDGWTFANDIAVLLIETPFDVNANVAPIALPTQEQQTTGNIVVSGWGTTSSGGSLPDNLKYVEIPVIDDTTCQVPTTRNHPDSMLCAGLLGEGGKDSCQGDSGGPLRSSSGNYLAGIVSWGYGCKCRCDYPGVNTEVSYFIDWLATQV</sequence>
<feature type="chain" id="PRO_5008905566" evidence="6">
    <location>
        <begin position="20"/>
        <end position="262"/>
    </location>
</feature>
<dbReference type="CDD" id="cd00190">
    <property type="entry name" value="Tryp_SPc"/>
    <property type="match status" value="1"/>
</dbReference>
<dbReference type="Proteomes" id="UP000094527">
    <property type="component" value="Unassembled WGS sequence"/>
</dbReference>
<evidence type="ECO:0000313" key="9">
    <source>
        <dbReference type="Proteomes" id="UP000094527"/>
    </source>
</evidence>
<dbReference type="InterPro" id="IPR018114">
    <property type="entry name" value="TRYPSIN_HIS"/>
</dbReference>
<dbReference type="Pfam" id="PF00089">
    <property type="entry name" value="Trypsin"/>
    <property type="match status" value="1"/>
</dbReference>
<evidence type="ECO:0000313" key="8">
    <source>
        <dbReference type="EMBL" id="ODN04657.1"/>
    </source>
</evidence>
<dbReference type="InterPro" id="IPR001254">
    <property type="entry name" value="Trypsin_dom"/>
</dbReference>
<reference evidence="8 9" key="1">
    <citation type="journal article" date="2016" name="Genome Biol. Evol.">
        <title>Gene Family Evolution Reflects Adaptation to Soil Environmental Stressors in the Genome of the Collembolan Orchesella cincta.</title>
        <authorList>
            <person name="Faddeeva-Vakhrusheva A."/>
            <person name="Derks M.F."/>
            <person name="Anvar S.Y."/>
            <person name="Agamennone V."/>
            <person name="Suring W."/>
            <person name="Smit S."/>
            <person name="van Straalen N.M."/>
            <person name="Roelofs D."/>
        </authorList>
    </citation>
    <scope>NUCLEOTIDE SEQUENCE [LARGE SCALE GENOMIC DNA]</scope>
    <source>
        <tissue evidence="8">Mixed pool</tissue>
    </source>
</reference>
<keyword evidence="4" id="KW-0378">Hydrolase</keyword>
<evidence type="ECO:0000256" key="5">
    <source>
        <dbReference type="ARBA" id="ARBA00023157"/>
    </source>
</evidence>
<dbReference type="OMA" id="FIDWIAA"/>
<dbReference type="GO" id="GO:0016485">
    <property type="term" value="P:protein processing"/>
    <property type="evidence" value="ECO:0007669"/>
    <property type="project" value="UniProtKB-ARBA"/>
</dbReference>
<dbReference type="PANTHER" id="PTHR24252:SF7">
    <property type="entry name" value="HYALIN"/>
    <property type="match status" value="1"/>
</dbReference>
<feature type="domain" description="Peptidase S1" evidence="7">
    <location>
        <begin position="32"/>
        <end position="262"/>
    </location>
</feature>
<dbReference type="AlphaFoldDB" id="A0A1D2NHC9"/>
<keyword evidence="4" id="KW-0720">Serine protease</keyword>
<dbReference type="FunFam" id="2.40.10.10:FF:000047">
    <property type="entry name" value="Trypsin eta"/>
    <property type="match status" value="1"/>
</dbReference>
<dbReference type="InterPro" id="IPR043504">
    <property type="entry name" value="Peptidase_S1_PA_chymotrypsin"/>
</dbReference>
<protein>
    <submittedName>
        <fullName evidence="8">Trypsin-1</fullName>
    </submittedName>
</protein>
<evidence type="ECO:0000259" key="7">
    <source>
        <dbReference type="PROSITE" id="PS50240"/>
    </source>
</evidence>
<keyword evidence="2" id="KW-0964">Secreted</keyword>
<evidence type="ECO:0000256" key="1">
    <source>
        <dbReference type="ARBA" id="ARBA00004613"/>
    </source>
</evidence>
<dbReference type="InterPro" id="IPR001314">
    <property type="entry name" value="Peptidase_S1A"/>
</dbReference>
<feature type="signal peptide" evidence="6">
    <location>
        <begin position="1"/>
        <end position="19"/>
    </location>
</feature>
<evidence type="ECO:0000256" key="2">
    <source>
        <dbReference type="ARBA" id="ARBA00022525"/>
    </source>
</evidence>
<dbReference type="GO" id="GO:0004252">
    <property type="term" value="F:serine-type endopeptidase activity"/>
    <property type="evidence" value="ECO:0007669"/>
    <property type="project" value="InterPro"/>
</dbReference>
<evidence type="ECO:0000256" key="6">
    <source>
        <dbReference type="SAM" id="SignalP"/>
    </source>
</evidence>
<dbReference type="OrthoDB" id="10059102at2759"/>
<keyword evidence="6" id="KW-0732">Signal</keyword>
<dbReference type="STRING" id="48709.A0A1D2NHC9"/>
<dbReference type="SUPFAM" id="SSF50494">
    <property type="entry name" value="Trypsin-like serine proteases"/>
    <property type="match status" value="1"/>
</dbReference>
<evidence type="ECO:0000256" key="4">
    <source>
        <dbReference type="ARBA" id="ARBA00022825"/>
    </source>
</evidence>
<dbReference type="InterPro" id="IPR009003">
    <property type="entry name" value="Peptidase_S1_PA"/>
</dbReference>
<dbReference type="PRINTS" id="PR00722">
    <property type="entry name" value="CHYMOTRYPSIN"/>
</dbReference>
<organism evidence="8 9">
    <name type="scientific">Orchesella cincta</name>
    <name type="common">Springtail</name>
    <name type="synonym">Podura cincta</name>
    <dbReference type="NCBI Taxonomy" id="48709"/>
    <lineage>
        <taxon>Eukaryota</taxon>
        <taxon>Metazoa</taxon>
        <taxon>Ecdysozoa</taxon>
        <taxon>Arthropoda</taxon>
        <taxon>Hexapoda</taxon>
        <taxon>Collembola</taxon>
        <taxon>Entomobryomorpha</taxon>
        <taxon>Entomobryoidea</taxon>
        <taxon>Orchesellidae</taxon>
        <taxon>Orchesellinae</taxon>
        <taxon>Orchesella</taxon>
    </lineage>
</organism>
<comment type="subcellular location">
    <subcellularLocation>
        <location evidence="1">Secreted</location>
    </subcellularLocation>
</comment>
<evidence type="ECO:0000256" key="3">
    <source>
        <dbReference type="ARBA" id="ARBA00022670"/>
    </source>
</evidence>
<accession>A0A1D2NHC9</accession>
<keyword evidence="9" id="KW-1185">Reference proteome</keyword>
<proteinExistence type="predicted"/>
<gene>
    <name evidence="8" type="ORF">Ocin01_02033</name>
</gene>
<keyword evidence="3" id="KW-0645">Protease</keyword>
<dbReference type="PROSITE" id="PS50240">
    <property type="entry name" value="TRYPSIN_DOM"/>
    <property type="match status" value="1"/>
</dbReference>
<dbReference type="PROSITE" id="PS00134">
    <property type="entry name" value="TRYPSIN_HIS"/>
    <property type="match status" value="1"/>
</dbReference>
<dbReference type="EMBL" id="LJIJ01000038">
    <property type="protein sequence ID" value="ODN04657.1"/>
    <property type="molecule type" value="Genomic_DNA"/>
</dbReference>
<dbReference type="PANTHER" id="PTHR24252">
    <property type="entry name" value="ACROSIN-RELATED"/>
    <property type="match status" value="1"/>
</dbReference>
<dbReference type="SMART" id="SM00020">
    <property type="entry name" value="Tryp_SPc"/>
    <property type="match status" value="1"/>
</dbReference>
<dbReference type="Gene3D" id="2.40.10.10">
    <property type="entry name" value="Trypsin-like serine proteases"/>
    <property type="match status" value="2"/>
</dbReference>
<dbReference type="GO" id="GO:0005576">
    <property type="term" value="C:extracellular region"/>
    <property type="evidence" value="ECO:0007669"/>
    <property type="project" value="UniProtKB-SubCell"/>
</dbReference>
<comment type="caution">
    <text evidence="8">The sequence shown here is derived from an EMBL/GenBank/DDBJ whole genome shotgun (WGS) entry which is preliminary data.</text>
</comment>
<name>A0A1D2NHC9_ORCCI</name>
<keyword evidence="5" id="KW-1015">Disulfide bond</keyword>